<gene>
    <name evidence="1" type="ORF">PEC302110_39260</name>
</gene>
<organism evidence="1 2">
    <name type="scientific">Pectobacterium araliae</name>
    <dbReference type="NCBI Taxonomy" id="3073862"/>
    <lineage>
        <taxon>Bacteria</taxon>
        <taxon>Pseudomonadati</taxon>
        <taxon>Pseudomonadota</taxon>
        <taxon>Gammaproteobacteria</taxon>
        <taxon>Enterobacterales</taxon>
        <taxon>Pectobacteriaceae</taxon>
        <taxon>Pectobacterium</taxon>
    </lineage>
</organism>
<dbReference type="Proteomes" id="UP001377830">
    <property type="component" value="Chromosome"/>
</dbReference>
<protein>
    <submittedName>
        <fullName evidence="1">Uncharacterized protein</fullName>
    </submittedName>
</protein>
<keyword evidence="2" id="KW-1185">Reference proteome</keyword>
<dbReference type="EMBL" id="AP028908">
    <property type="protein sequence ID" value="BES86829.1"/>
    <property type="molecule type" value="Genomic_DNA"/>
</dbReference>
<evidence type="ECO:0000313" key="2">
    <source>
        <dbReference type="Proteomes" id="UP001377830"/>
    </source>
</evidence>
<proteinExistence type="predicted"/>
<reference evidence="2" key="1">
    <citation type="journal article" date="2024" name="Int. J. Syst. Evol. Microbiol.">
        <title>Pectobacterium araliae sp. nov., a pathogen causing bacterial soft rot of Japanese angelica tree in Japan.</title>
        <authorList>
            <person name="Sawada H."/>
            <person name="Someya N."/>
            <person name="Morohoshi T."/>
            <person name="Ono M."/>
            <person name="Satou M."/>
        </authorList>
    </citation>
    <scope>NUCLEOTIDE SEQUENCE [LARGE SCALE GENOMIC DNA]</scope>
    <source>
        <strain evidence="2">MAFF 302110</strain>
    </source>
</reference>
<evidence type="ECO:0000313" key="1">
    <source>
        <dbReference type="EMBL" id="BES86829.1"/>
    </source>
</evidence>
<accession>A0AAN0KJ63</accession>
<name>A0AAN0KJ63_9GAMM</name>
<sequence>MIETKQMLLPIKKTKVIIIIHHESADDMGNKNGRKSREIRERMFSAGRVILGGWKWVIEQWGKCSLPQPYFV</sequence>
<dbReference type="AlphaFoldDB" id="A0AAN0KJ63"/>
<dbReference type="KEGG" id="parl:PEC302110_39260"/>